<evidence type="ECO:0000256" key="4">
    <source>
        <dbReference type="ARBA" id="ARBA00022989"/>
    </source>
</evidence>
<evidence type="ECO:0000313" key="8">
    <source>
        <dbReference type="Proteomes" id="UP000309061"/>
    </source>
</evidence>
<dbReference type="AlphaFoldDB" id="A0A6B8KJ94"/>
<comment type="subcellular location">
    <subcellularLocation>
        <location evidence="1">Cell membrane</location>
        <topology evidence="1">Multi-pass membrane protein</topology>
    </subcellularLocation>
</comment>
<protein>
    <submittedName>
        <fullName evidence="7">Cytochrome C oxidase subunit IV</fullName>
    </submittedName>
</protein>
<dbReference type="InterPro" id="IPR005171">
    <property type="entry name" value="Cyt_c_oxidase_su4_prok"/>
</dbReference>
<name>A0A6B8KJ94_9HYPH</name>
<feature type="transmembrane region" description="Helical" evidence="6">
    <location>
        <begin position="102"/>
        <end position="124"/>
    </location>
</feature>
<proteinExistence type="predicted"/>
<sequence length="141" mass="15533">MTSTTETGTKSVAEEQTGGETVSAHAYHAAGAPPNAAAHGQQHPLRLYFAVWILLFVLSGCSYAVDYFNFQGYLRWTLIIIFMLLKAGAIVAVFMHMAWERLALVTAILLPPLAVLVFMTTMAVEGHYTYFLRQIFFGPGS</sequence>
<feature type="transmembrane region" description="Helical" evidence="6">
    <location>
        <begin position="74"/>
        <end position="95"/>
    </location>
</feature>
<keyword evidence="2" id="KW-1003">Cell membrane</keyword>
<gene>
    <name evidence="7" type="ORF">H2LOC_013530</name>
</gene>
<dbReference type="KEGG" id="mhey:H2LOC_013530"/>
<dbReference type="EMBL" id="CP046052">
    <property type="protein sequence ID" value="QGM46630.1"/>
    <property type="molecule type" value="Genomic_DNA"/>
</dbReference>
<dbReference type="GO" id="GO:0005886">
    <property type="term" value="C:plasma membrane"/>
    <property type="evidence" value="ECO:0007669"/>
    <property type="project" value="UniProtKB-SubCell"/>
</dbReference>
<evidence type="ECO:0000256" key="1">
    <source>
        <dbReference type="ARBA" id="ARBA00004651"/>
    </source>
</evidence>
<dbReference type="Pfam" id="PF03626">
    <property type="entry name" value="COX4_pro"/>
    <property type="match status" value="1"/>
</dbReference>
<evidence type="ECO:0000256" key="6">
    <source>
        <dbReference type="SAM" id="Phobius"/>
    </source>
</evidence>
<feature type="transmembrane region" description="Helical" evidence="6">
    <location>
        <begin position="47"/>
        <end position="68"/>
    </location>
</feature>
<evidence type="ECO:0000256" key="3">
    <source>
        <dbReference type="ARBA" id="ARBA00022692"/>
    </source>
</evidence>
<keyword evidence="4 6" id="KW-1133">Transmembrane helix</keyword>
<dbReference type="OrthoDB" id="33240at2"/>
<evidence type="ECO:0000256" key="5">
    <source>
        <dbReference type="ARBA" id="ARBA00023136"/>
    </source>
</evidence>
<accession>A0A6B8KJ94</accession>
<keyword evidence="8" id="KW-1185">Reference proteome</keyword>
<evidence type="ECO:0000313" key="7">
    <source>
        <dbReference type="EMBL" id="QGM46630.1"/>
    </source>
</evidence>
<keyword evidence="5 6" id="KW-0472">Membrane</keyword>
<evidence type="ECO:0000256" key="2">
    <source>
        <dbReference type="ARBA" id="ARBA00022475"/>
    </source>
</evidence>
<keyword evidence="3 6" id="KW-0812">Transmembrane</keyword>
<organism evidence="7 8">
    <name type="scientific">Methylocystis heyeri</name>
    <dbReference type="NCBI Taxonomy" id="391905"/>
    <lineage>
        <taxon>Bacteria</taxon>
        <taxon>Pseudomonadati</taxon>
        <taxon>Pseudomonadota</taxon>
        <taxon>Alphaproteobacteria</taxon>
        <taxon>Hyphomicrobiales</taxon>
        <taxon>Methylocystaceae</taxon>
        <taxon>Methylocystis</taxon>
    </lineage>
</organism>
<dbReference type="RefSeq" id="WP_136496855.1">
    <property type="nucleotide sequence ID" value="NZ_CP046052.1"/>
</dbReference>
<dbReference type="Proteomes" id="UP000309061">
    <property type="component" value="Chromosome"/>
</dbReference>
<reference evidence="7 8" key="1">
    <citation type="submission" date="2019-11" db="EMBL/GenBank/DDBJ databases">
        <title>The genome sequence of Methylocystis heyeri.</title>
        <authorList>
            <person name="Oshkin I.Y."/>
            <person name="Miroshnikov K."/>
            <person name="Dedysh S.N."/>
        </authorList>
    </citation>
    <scope>NUCLEOTIDE SEQUENCE [LARGE SCALE GENOMIC DNA]</scope>
    <source>
        <strain evidence="7 8">H2</strain>
    </source>
</reference>